<dbReference type="InterPro" id="IPR016024">
    <property type="entry name" value="ARM-type_fold"/>
</dbReference>
<dbReference type="STRING" id="431595.K3WW12"/>
<evidence type="ECO:0000313" key="3">
    <source>
        <dbReference type="EnsemblProtists" id="PYU1_T009160"/>
    </source>
</evidence>
<dbReference type="SUPFAM" id="SSF48371">
    <property type="entry name" value="ARM repeat"/>
    <property type="match status" value="1"/>
</dbReference>
<evidence type="ECO:0000256" key="1">
    <source>
        <dbReference type="SAM" id="MobiDB-lite"/>
    </source>
</evidence>
<dbReference type="AlphaFoldDB" id="K3WW12"/>
<proteinExistence type="predicted"/>
<dbReference type="OMA" id="AYVNIKY"/>
<dbReference type="Pfam" id="PF10274">
    <property type="entry name" value="ParcG"/>
    <property type="match status" value="1"/>
</dbReference>
<feature type="signal peptide" evidence="2">
    <location>
        <begin position="1"/>
        <end position="17"/>
    </location>
</feature>
<dbReference type="GO" id="GO:0030544">
    <property type="term" value="F:Hsp70 protein binding"/>
    <property type="evidence" value="ECO:0007669"/>
    <property type="project" value="TreeGrafter"/>
</dbReference>
<keyword evidence="2" id="KW-0732">Signal</keyword>
<organism evidence="3 4">
    <name type="scientific">Globisporangium ultimum (strain ATCC 200006 / CBS 805.95 / DAOM BR144)</name>
    <name type="common">Pythium ultimum</name>
    <dbReference type="NCBI Taxonomy" id="431595"/>
    <lineage>
        <taxon>Eukaryota</taxon>
        <taxon>Sar</taxon>
        <taxon>Stramenopiles</taxon>
        <taxon>Oomycota</taxon>
        <taxon>Peronosporomycetes</taxon>
        <taxon>Pythiales</taxon>
        <taxon>Pythiaceae</taxon>
        <taxon>Globisporangium</taxon>
    </lineage>
</organism>
<reference evidence="3" key="3">
    <citation type="submission" date="2015-02" db="UniProtKB">
        <authorList>
            <consortium name="EnsemblProtists"/>
        </authorList>
    </citation>
    <scope>IDENTIFICATION</scope>
    <source>
        <strain evidence="3">DAOM BR144</strain>
    </source>
</reference>
<name>K3WW12_GLOUD</name>
<reference evidence="4" key="1">
    <citation type="journal article" date="2010" name="Genome Biol.">
        <title>Genome sequence of the necrotrophic plant pathogen Pythium ultimum reveals original pathogenicity mechanisms and effector repertoire.</title>
        <authorList>
            <person name="Levesque C.A."/>
            <person name="Brouwer H."/>
            <person name="Cano L."/>
            <person name="Hamilton J.P."/>
            <person name="Holt C."/>
            <person name="Huitema E."/>
            <person name="Raffaele S."/>
            <person name="Robideau G.P."/>
            <person name="Thines M."/>
            <person name="Win J."/>
            <person name="Zerillo M.M."/>
            <person name="Beakes G.W."/>
            <person name="Boore J.L."/>
            <person name="Busam D."/>
            <person name="Dumas B."/>
            <person name="Ferriera S."/>
            <person name="Fuerstenberg S.I."/>
            <person name="Gachon C.M."/>
            <person name="Gaulin E."/>
            <person name="Govers F."/>
            <person name="Grenville-Briggs L."/>
            <person name="Horner N."/>
            <person name="Hostetler J."/>
            <person name="Jiang R.H."/>
            <person name="Johnson J."/>
            <person name="Krajaejun T."/>
            <person name="Lin H."/>
            <person name="Meijer H.J."/>
            <person name="Moore B."/>
            <person name="Morris P."/>
            <person name="Phuntmart V."/>
            <person name="Puiu D."/>
            <person name="Shetty J."/>
            <person name="Stajich J.E."/>
            <person name="Tripathy S."/>
            <person name="Wawra S."/>
            <person name="van West P."/>
            <person name="Whitty B.R."/>
            <person name="Coutinho P.M."/>
            <person name="Henrissat B."/>
            <person name="Martin F."/>
            <person name="Thomas P.D."/>
            <person name="Tyler B.M."/>
            <person name="De Vries R.P."/>
            <person name="Kamoun S."/>
            <person name="Yandell M."/>
            <person name="Tisserat N."/>
            <person name="Buell C.R."/>
        </authorList>
    </citation>
    <scope>NUCLEOTIDE SEQUENCE</scope>
    <source>
        <strain evidence="4">DAOM:BR144</strain>
    </source>
</reference>
<reference evidence="4" key="2">
    <citation type="submission" date="2010-04" db="EMBL/GenBank/DDBJ databases">
        <authorList>
            <person name="Buell R."/>
            <person name="Hamilton J."/>
            <person name="Hostetler J."/>
        </authorList>
    </citation>
    <scope>NUCLEOTIDE SEQUENCE [LARGE SCALE GENOMIC DNA]</scope>
    <source>
        <strain evidence="4">DAOM:BR144</strain>
    </source>
</reference>
<protein>
    <submittedName>
        <fullName evidence="3">Uncharacterized protein</fullName>
    </submittedName>
</protein>
<dbReference type="PANTHER" id="PTHR21207:SF2">
    <property type="entry name" value="PARKIN COREGULATED GENE PROTEIN"/>
    <property type="match status" value="1"/>
</dbReference>
<feature type="compositionally biased region" description="Basic residues" evidence="1">
    <location>
        <begin position="54"/>
        <end position="72"/>
    </location>
</feature>
<dbReference type="VEuPathDB" id="FungiDB:PYU1_G009142"/>
<dbReference type="InterPro" id="IPR019399">
    <property type="entry name" value="Parkin_co-regulated_protein"/>
</dbReference>
<sequence length="335" mass="38354">MMDELFLLLGTASFLLWDFGVLEVKLKNRLLEDPNAVAIGVLHRHQHLADNDHGHHKNQRQHQQYPKKPHKLPKLVGPKGHGEIAEATRPISFDAERQQVMDAMELPSPTRSVIQKVVQHTRENKRKQLAELPPVAGAFKKRGAPQSLLPRAYQRNELPIMIESRAGGNTLRWTQNITDIDFSKYFPLFLEGLTEKAHPYSFLAKEGAFQLLQIGKLHPEKVVECLHRVIPAIRIALDTHESKYIRDALTILQELTRTPNIGPLLVPYYRQLLPVLNMFKNKRRNLGDDMDFQQHKAKDIGEMIVDTLEILEQTGGPDAYVNIKYMVPTYEGVRN</sequence>
<dbReference type="GO" id="GO:0051879">
    <property type="term" value="F:Hsp90 protein binding"/>
    <property type="evidence" value="ECO:0007669"/>
    <property type="project" value="TreeGrafter"/>
</dbReference>
<evidence type="ECO:0000256" key="2">
    <source>
        <dbReference type="SAM" id="SignalP"/>
    </source>
</evidence>
<dbReference type="Proteomes" id="UP000019132">
    <property type="component" value="Unassembled WGS sequence"/>
</dbReference>
<dbReference type="EMBL" id="GL376632">
    <property type="status" value="NOT_ANNOTATED_CDS"/>
    <property type="molecule type" value="Genomic_DNA"/>
</dbReference>
<feature type="chain" id="PRO_5003872493" evidence="2">
    <location>
        <begin position="18"/>
        <end position="335"/>
    </location>
</feature>
<dbReference type="InParanoid" id="K3WW12"/>
<dbReference type="HOGENOM" id="CLU_073223_0_0_1"/>
<accession>K3WW12</accession>
<feature type="region of interest" description="Disordered" evidence="1">
    <location>
        <begin position="51"/>
        <end position="72"/>
    </location>
</feature>
<dbReference type="PANTHER" id="PTHR21207">
    <property type="entry name" value="PARKIN COREGULATED GENE PROTEIN PARK2 COREGULATED"/>
    <property type="match status" value="1"/>
</dbReference>
<dbReference type="EnsemblProtists" id="PYU1_T009160">
    <property type="protein sequence ID" value="PYU1_T009160"/>
    <property type="gene ID" value="PYU1_G009142"/>
</dbReference>
<keyword evidence="4" id="KW-1185">Reference proteome</keyword>
<dbReference type="eggNOG" id="KOG3961">
    <property type="taxonomic scope" value="Eukaryota"/>
</dbReference>
<evidence type="ECO:0000313" key="4">
    <source>
        <dbReference type="Proteomes" id="UP000019132"/>
    </source>
</evidence>